<gene>
    <name evidence="1" type="ORF">EVB97_358</name>
</gene>
<reference evidence="1 2" key="1">
    <citation type="submission" date="2020-01" db="EMBL/GenBank/DDBJ databases">
        <title>Patterns of diversity and host range of bacteriophage communities associated with bean-nodulatin bacteria.</title>
        <authorList>
            <person name="Vann Cauwenberghe J."/>
            <person name="Santamaria R.I."/>
            <person name="Bustos P."/>
            <person name="Juarez S."/>
            <person name="Gonzalez V."/>
        </authorList>
    </citation>
    <scope>NUCLEOTIDE SEQUENCE [LARGE SCALE GENOMIC DNA]</scope>
    <source>
        <strain evidence="2">RHph</strain>
    </source>
</reference>
<name>A0A7S5R863_9CAUD</name>
<evidence type="ECO:0000313" key="2">
    <source>
        <dbReference type="Proteomes" id="UP000655883"/>
    </source>
</evidence>
<accession>A0A7S5R863</accession>
<sequence length="392" mass="44725">MNMMKSINYLPPNLREYPLYENVTNVLDKVINDTVSPEINKIKNLYNPASEHYDAQQILKFLGSSTLGKLLSGNVDETSVSMIMSDLANIKGTEEGFQLVLRLLNLQPKNIIYVKSENGCTDVTLVFENEVRITLDQILTLEDFAREIFPLCLTLQGITNCRVYDESVDYSNNVVSLGMHRLSRDFTLDMSKLSRPYGSTSTSTSNTINLLLCNTFDSDLIYDYSEIKIETIRGHQISSDLVYDRFRPNLLDVNLILDRFVREDYYMFQTTTGRITSHDLVIDDSFAFDIRRRRHNIYAFTLDESKLDQDLRPLDGNINYSWQDKSLSHNFVLGKSMLDRAETLRTNHIAMYRHGISADVDAITTPTLAGDQSSGGTLNFGKKFNSIYLTVL</sequence>
<organism evidence="1 2">
    <name type="scientific">Rhizobium phage RHph_Y65</name>
    <dbReference type="NCBI Taxonomy" id="2509785"/>
    <lineage>
        <taxon>Viruses</taxon>
        <taxon>Duplodnaviria</taxon>
        <taxon>Heunggongvirae</taxon>
        <taxon>Uroviricota</taxon>
        <taxon>Caudoviricetes</taxon>
        <taxon>Kleczkowskaviridae</taxon>
        <taxon>Cuauhnahuacvirus</taxon>
        <taxon>Cuauhnahuacvirus Y65</taxon>
    </lineage>
</organism>
<proteinExistence type="predicted"/>
<dbReference type="Proteomes" id="UP000655883">
    <property type="component" value="Segment"/>
</dbReference>
<evidence type="ECO:0000313" key="1">
    <source>
        <dbReference type="EMBL" id="QIG72896.1"/>
    </source>
</evidence>
<dbReference type="EMBL" id="MN988525">
    <property type="protein sequence ID" value="QIG72896.1"/>
    <property type="molecule type" value="Genomic_DNA"/>
</dbReference>
<keyword evidence="2" id="KW-1185">Reference proteome</keyword>
<protein>
    <submittedName>
        <fullName evidence="1">Uncharacterized protein</fullName>
    </submittedName>
</protein>